<sequence>MRGLTKMGLAAAALGLGTLGAGAAGAQDFGSNGLRQAGAEGQSVALRWSLPLGVPKAQAAPKVALRFSQTGDEGQVRSLDLASLSFGQGGAPRISTPFALNAADDGDGGWFEPTSHKVLFAVGAGLVIWGVVEATQDDDNPPPSPPPPPPPT</sequence>
<evidence type="ECO:0000313" key="3">
    <source>
        <dbReference type="EMBL" id="MDQ0464239.1"/>
    </source>
</evidence>
<comment type="caution">
    <text evidence="3">The sequence shown here is derived from an EMBL/GenBank/DDBJ whole genome shotgun (WGS) entry which is preliminary data.</text>
</comment>
<protein>
    <submittedName>
        <fullName evidence="3">Uncharacterized protein</fullName>
    </submittedName>
</protein>
<dbReference type="EMBL" id="JAUSVS010000003">
    <property type="protein sequence ID" value="MDQ0464239.1"/>
    <property type="molecule type" value="Genomic_DNA"/>
</dbReference>
<feature type="chain" id="PRO_5046077907" evidence="2">
    <location>
        <begin position="24"/>
        <end position="152"/>
    </location>
</feature>
<feature type="region of interest" description="Disordered" evidence="1">
    <location>
        <begin position="133"/>
        <end position="152"/>
    </location>
</feature>
<proteinExistence type="predicted"/>
<name>A0ABU0IQK1_9CAUL</name>
<gene>
    <name evidence="3" type="ORF">QO010_002020</name>
</gene>
<feature type="signal peptide" evidence="2">
    <location>
        <begin position="1"/>
        <end position="23"/>
    </location>
</feature>
<evidence type="ECO:0000313" key="4">
    <source>
        <dbReference type="Proteomes" id="UP001228905"/>
    </source>
</evidence>
<organism evidence="3 4">
    <name type="scientific">Caulobacter ginsengisoli</name>
    <dbReference type="NCBI Taxonomy" id="400775"/>
    <lineage>
        <taxon>Bacteria</taxon>
        <taxon>Pseudomonadati</taxon>
        <taxon>Pseudomonadota</taxon>
        <taxon>Alphaproteobacteria</taxon>
        <taxon>Caulobacterales</taxon>
        <taxon>Caulobacteraceae</taxon>
        <taxon>Caulobacter</taxon>
    </lineage>
</organism>
<dbReference type="RefSeq" id="WP_307348763.1">
    <property type="nucleotide sequence ID" value="NZ_JAUSVS010000003.1"/>
</dbReference>
<feature type="compositionally biased region" description="Pro residues" evidence="1">
    <location>
        <begin position="141"/>
        <end position="152"/>
    </location>
</feature>
<keyword evidence="2" id="KW-0732">Signal</keyword>
<evidence type="ECO:0000256" key="1">
    <source>
        <dbReference type="SAM" id="MobiDB-lite"/>
    </source>
</evidence>
<evidence type="ECO:0000256" key="2">
    <source>
        <dbReference type="SAM" id="SignalP"/>
    </source>
</evidence>
<reference evidence="3 4" key="1">
    <citation type="submission" date="2023-07" db="EMBL/GenBank/DDBJ databases">
        <title>Genomic Encyclopedia of Type Strains, Phase IV (KMG-IV): sequencing the most valuable type-strain genomes for metagenomic binning, comparative biology and taxonomic classification.</title>
        <authorList>
            <person name="Goeker M."/>
        </authorList>
    </citation>
    <scope>NUCLEOTIDE SEQUENCE [LARGE SCALE GENOMIC DNA]</scope>
    <source>
        <strain evidence="3 4">DSM 18695</strain>
    </source>
</reference>
<accession>A0ABU0IQK1</accession>
<dbReference type="Proteomes" id="UP001228905">
    <property type="component" value="Unassembled WGS sequence"/>
</dbReference>
<keyword evidence="4" id="KW-1185">Reference proteome</keyword>